<evidence type="ECO:0000256" key="1">
    <source>
        <dbReference type="SAM" id="MobiDB-lite"/>
    </source>
</evidence>
<organism evidence="4 5">
    <name type="scientific">Knipowitschia caucasica</name>
    <name type="common">Caucasian dwarf goby</name>
    <name type="synonym">Pomatoschistus caucasicus</name>
    <dbReference type="NCBI Taxonomy" id="637954"/>
    <lineage>
        <taxon>Eukaryota</taxon>
        <taxon>Metazoa</taxon>
        <taxon>Chordata</taxon>
        <taxon>Craniata</taxon>
        <taxon>Vertebrata</taxon>
        <taxon>Euteleostomi</taxon>
        <taxon>Actinopterygii</taxon>
        <taxon>Neopterygii</taxon>
        <taxon>Teleostei</taxon>
        <taxon>Neoteleostei</taxon>
        <taxon>Acanthomorphata</taxon>
        <taxon>Gobiaria</taxon>
        <taxon>Gobiiformes</taxon>
        <taxon>Gobioidei</taxon>
        <taxon>Gobiidae</taxon>
        <taxon>Gobiinae</taxon>
        <taxon>Knipowitschia</taxon>
    </lineage>
</organism>
<evidence type="ECO:0000313" key="5">
    <source>
        <dbReference type="Proteomes" id="UP001497482"/>
    </source>
</evidence>
<evidence type="ECO:0000259" key="2">
    <source>
        <dbReference type="PROSITE" id="PS50030"/>
    </source>
</evidence>
<dbReference type="GO" id="GO:0000813">
    <property type="term" value="C:ESCRT I complex"/>
    <property type="evidence" value="ECO:0007669"/>
    <property type="project" value="InterPro"/>
</dbReference>
<dbReference type="InterPro" id="IPR038870">
    <property type="entry name" value="UBAP1"/>
</dbReference>
<dbReference type="InterPro" id="IPR009060">
    <property type="entry name" value="UBA-like_sf"/>
</dbReference>
<evidence type="ECO:0000259" key="3">
    <source>
        <dbReference type="PROSITE" id="PS51497"/>
    </source>
</evidence>
<dbReference type="PANTHER" id="PTHR15960">
    <property type="entry name" value="LD44032P"/>
    <property type="match status" value="1"/>
</dbReference>
<dbReference type="Pfam" id="PF21267">
    <property type="entry name" value="UBAP-1_UBA2"/>
    <property type="match status" value="1"/>
</dbReference>
<name>A0AAV2L3V1_KNICA</name>
<dbReference type="PROSITE" id="PS50030">
    <property type="entry name" value="UBA"/>
    <property type="match status" value="1"/>
</dbReference>
<proteinExistence type="predicted"/>
<evidence type="ECO:0008006" key="6">
    <source>
        <dbReference type="Google" id="ProtNLM"/>
    </source>
</evidence>
<dbReference type="PROSITE" id="PS51497">
    <property type="entry name" value="UMA"/>
    <property type="match status" value="1"/>
</dbReference>
<gene>
    <name evidence="4" type="ORF">KC01_LOCUS23944</name>
</gene>
<dbReference type="CDD" id="cd14316">
    <property type="entry name" value="UBA2_UBAP1_like"/>
    <property type="match status" value="1"/>
</dbReference>
<dbReference type="AlphaFoldDB" id="A0AAV2L3V1"/>
<reference evidence="4 5" key="1">
    <citation type="submission" date="2024-04" db="EMBL/GenBank/DDBJ databases">
        <authorList>
            <person name="Waldvogel A.-M."/>
            <person name="Schoenle A."/>
        </authorList>
    </citation>
    <scope>NUCLEOTIDE SEQUENCE [LARGE SCALE GENOMIC DNA]</scope>
</reference>
<evidence type="ECO:0000313" key="4">
    <source>
        <dbReference type="EMBL" id="CAL1595069.1"/>
    </source>
</evidence>
<feature type="domain" description="UMA" evidence="3">
    <location>
        <begin position="4"/>
        <end position="50"/>
    </location>
</feature>
<dbReference type="GO" id="GO:0043130">
    <property type="term" value="F:ubiquitin binding"/>
    <property type="evidence" value="ECO:0007669"/>
    <property type="project" value="InterPro"/>
</dbReference>
<dbReference type="InterPro" id="IPR015940">
    <property type="entry name" value="UBA"/>
</dbReference>
<dbReference type="SUPFAM" id="SSF46934">
    <property type="entry name" value="UBA-like"/>
    <property type="match status" value="1"/>
</dbReference>
<dbReference type="GO" id="GO:0043162">
    <property type="term" value="P:ubiquitin-dependent protein catabolic process via the multivesicular body sorting pathway"/>
    <property type="evidence" value="ECO:0007669"/>
    <property type="project" value="InterPro"/>
</dbReference>
<keyword evidence="5" id="KW-1185">Reference proteome</keyword>
<dbReference type="InterPro" id="IPR049467">
    <property type="entry name" value="UBAP-1-like_UBA2"/>
</dbReference>
<dbReference type="PANTHER" id="PTHR15960:SF3">
    <property type="entry name" value="UBIQUITIN-ASSOCIATED PROTEIN 1-LIKE"/>
    <property type="match status" value="1"/>
</dbReference>
<feature type="domain" description="UBA" evidence="2">
    <location>
        <begin position="318"/>
        <end position="365"/>
    </location>
</feature>
<dbReference type="Proteomes" id="UP001497482">
    <property type="component" value="Chromosome 20"/>
</dbReference>
<sequence>MSFLEDVPFQTLMGSLQEQAHVTSPEISIPDCAQILQETQYEFSLEKWILSGPQLPAVLPSCPPYSLLHSSPQENLRRSIWTLDPRPRSFSLNSEDSRLPRRTVKFLLCDSDEDSCCGHNSNVYYESPFLMERPHSAARLNDLHRGPNRPESPQGLEGHKKSLPALHQCRPSSAEHKPQQASPLPQKNKRWRKSVSSLIKKYPQNTASVGERRLQQQRPSSAGPVVKNHRQKALNPGTYSGAFLDTAAELLSALSPEERELLETITQRGYTLRRAIIALQRTGYRSPEKICKYLGACERLCQLGYDEGQVEEAMEMFQNGEKKAAEFLQLLTQFKEMGFQQSAIKEVLLVHENHRERALEELMTQGLN</sequence>
<feature type="region of interest" description="Disordered" evidence="1">
    <location>
        <begin position="140"/>
        <end position="159"/>
    </location>
</feature>
<accession>A0AAV2L3V1</accession>
<dbReference type="InterPro" id="IPR042575">
    <property type="entry name" value="UBAP1_C"/>
</dbReference>
<protein>
    <recommendedName>
        <fullName evidence="6">Ubiquitin-associated protein 1-like</fullName>
    </recommendedName>
</protein>
<dbReference type="InterPro" id="IPR023340">
    <property type="entry name" value="UMA"/>
</dbReference>
<feature type="region of interest" description="Disordered" evidence="1">
    <location>
        <begin position="169"/>
        <end position="228"/>
    </location>
</feature>
<dbReference type="EMBL" id="OZ035842">
    <property type="protein sequence ID" value="CAL1595069.1"/>
    <property type="molecule type" value="Genomic_DNA"/>
</dbReference>
<dbReference type="Gene3D" id="1.20.120.1920">
    <property type="entry name" value="UBAP1 SOUBA domain"/>
    <property type="match status" value="1"/>
</dbReference>